<comment type="caution">
    <text evidence="2">The sequence shown here is derived from an EMBL/GenBank/DDBJ whole genome shotgun (WGS) entry which is preliminary data.</text>
</comment>
<dbReference type="PANTHER" id="PTHR38092:SF2">
    <property type="entry name" value="GAE DOMAIN-CONTAINING PROTEIN"/>
    <property type="match status" value="1"/>
</dbReference>
<evidence type="ECO:0000313" key="2">
    <source>
        <dbReference type="EMBL" id="KAF2072585.1"/>
    </source>
</evidence>
<dbReference type="AlphaFoldDB" id="A0A8J4UYD9"/>
<accession>A0A8J4UYD9</accession>
<proteinExistence type="predicted"/>
<reference evidence="2" key="1">
    <citation type="submission" date="2020-01" db="EMBL/GenBank/DDBJ databases">
        <title>Development of genomics and gene disruption for Polysphondylium violaceum indicates a role for the polyketide synthase stlB in stalk morphogenesis.</title>
        <authorList>
            <person name="Narita B."/>
            <person name="Kawabe Y."/>
            <person name="Kin K."/>
            <person name="Saito T."/>
            <person name="Gibbs R."/>
            <person name="Kuspa A."/>
            <person name="Muzny D."/>
            <person name="Queller D."/>
            <person name="Richards S."/>
            <person name="Strassman J."/>
            <person name="Sucgang R."/>
            <person name="Worley K."/>
            <person name="Schaap P."/>
        </authorList>
    </citation>
    <scope>NUCLEOTIDE SEQUENCE</scope>
    <source>
        <strain evidence="2">QSvi11</strain>
    </source>
</reference>
<dbReference type="PANTHER" id="PTHR38092">
    <property type="entry name" value="REGULATOR CUDA, PUTATIVE-RELATED"/>
    <property type="match status" value="1"/>
</dbReference>
<name>A0A8J4UYD9_9MYCE</name>
<protein>
    <submittedName>
        <fullName evidence="2">Uncharacterized protein</fullName>
    </submittedName>
</protein>
<evidence type="ECO:0000313" key="3">
    <source>
        <dbReference type="Proteomes" id="UP000695562"/>
    </source>
</evidence>
<dbReference type="InterPro" id="IPR040430">
    <property type="entry name" value="CudA-like"/>
</dbReference>
<evidence type="ECO:0000256" key="1">
    <source>
        <dbReference type="SAM" id="MobiDB-lite"/>
    </source>
</evidence>
<gene>
    <name evidence="2" type="ORF">CYY_006108</name>
</gene>
<organism evidence="2 3">
    <name type="scientific">Polysphondylium violaceum</name>
    <dbReference type="NCBI Taxonomy" id="133409"/>
    <lineage>
        <taxon>Eukaryota</taxon>
        <taxon>Amoebozoa</taxon>
        <taxon>Evosea</taxon>
        <taxon>Eumycetozoa</taxon>
        <taxon>Dictyostelia</taxon>
        <taxon>Dictyosteliales</taxon>
        <taxon>Dictyosteliaceae</taxon>
        <taxon>Polysphondylium</taxon>
    </lineage>
</organism>
<dbReference type="EMBL" id="AJWJ01000267">
    <property type="protein sequence ID" value="KAF2072585.1"/>
    <property type="molecule type" value="Genomic_DNA"/>
</dbReference>
<dbReference type="OrthoDB" id="20883at2759"/>
<sequence>MAKENNNSANTTKFNNNKFNIQLLDTTHSSTCKNIVAKNAPFQIIITLKDTIRKSVNNNANLLGSLTKDKVALRLVYENDLDNQVHVLTTKPLDYNVYLRGDSLTIETRIHVLSSKHENNLFKIILCFGDQTIYTDSIKCVSKLVCENKKKPSSAATAAPSVPVLKVKKTMTASPSIQSTEKKTISKTIRKLKELRKRDRDLISLLYQQNKQMVDQLNTISNVVNSLVSNHNSGINININSNNTNNNNTNNFEIFSSPSQTIPYSPSSPEYNNNNNNYENTQPSYMDYPIIDTDIIDSLPTESSLNSYPSVVSQCSNISLNENEVFSSDVTISANAVAEQQMDSMYTETSNAYQVMIDQSHISPSSTQDMDEYEFTSQSSSPSSPSPSPSQPSSYDDNNLYSHSNFIDLDFDLLAITTKRSTQNQFLILNNFIKSSSYLG</sequence>
<keyword evidence="3" id="KW-1185">Reference proteome</keyword>
<dbReference type="Proteomes" id="UP000695562">
    <property type="component" value="Unassembled WGS sequence"/>
</dbReference>
<feature type="region of interest" description="Disordered" evidence="1">
    <location>
        <begin position="363"/>
        <end position="399"/>
    </location>
</feature>